<dbReference type="SMART" id="SM00066">
    <property type="entry name" value="GAL4"/>
    <property type="match status" value="1"/>
</dbReference>
<dbReference type="InterPro" id="IPR007219">
    <property type="entry name" value="XnlR_reg_dom"/>
</dbReference>
<evidence type="ECO:0000256" key="4">
    <source>
        <dbReference type="ARBA" id="ARBA00023125"/>
    </source>
</evidence>
<protein>
    <recommendedName>
        <fullName evidence="8">Zn(2)-C6 fungal-type domain-containing protein</fullName>
    </recommendedName>
</protein>
<dbReference type="EMBL" id="MU003862">
    <property type="protein sequence ID" value="KAF2716792.1"/>
    <property type="molecule type" value="Genomic_DNA"/>
</dbReference>
<dbReference type="CDD" id="cd00067">
    <property type="entry name" value="GAL4"/>
    <property type="match status" value="1"/>
</dbReference>
<evidence type="ECO:0000313" key="9">
    <source>
        <dbReference type="EMBL" id="KAF2716792.1"/>
    </source>
</evidence>
<dbReference type="AlphaFoldDB" id="A0A9P4PXK4"/>
<dbReference type="SUPFAM" id="SSF57701">
    <property type="entry name" value="Zn2/Cys6 DNA-binding domain"/>
    <property type="match status" value="1"/>
</dbReference>
<organism evidence="9 10">
    <name type="scientific">Polychaeton citri CBS 116435</name>
    <dbReference type="NCBI Taxonomy" id="1314669"/>
    <lineage>
        <taxon>Eukaryota</taxon>
        <taxon>Fungi</taxon>
        <taxon>Dikarya</taxon>
        <taxon>Ascomycota</taxon>
        <taxon>Pezizomycotina</taxon>
        <taxon>Dothideomycetes</taxon>
        <taxon>Dothideomycetidae</taxon>
        <taxon>Capnodiales</taxon>
        <taxon>Capnodiaceae</taxon>
        <taxon>Polychaeton</taxon>
    </lineage>
</organism>
<gene>
    <name evidence="9" type="ORF">K431DRAFT_171254</name>
</gene>
<comment type="caution">
    <text evidence="9">The sequence shown here is derived from an EMBL/GenBank/DDBJ whole genome shotgun (WGS) entry which is preliminary data.</text>
</comment>
<evidence type="ECO:0000256" key="7">
    <source>
        <dbReference type="SAM" id="MobiDB-lite"/>
    </source>
</evidence>
<keyword evidence="1" id="KW-0479">Metal-binding</keyword>
<proteinExistence type="predicted"/>
<dbReference type="Pfam" id="PF04082">
    <property type="entry name" value="Fungal_trans"/>
    <property type="match status" value="1"/>
</dbReference>
<feature type="domain" description="Zn(2)-C6 fungal-type" evidence="8">
    <location>
        <begin position="13"/>
        <end position="44"/>
    </location>
</feature>
<evidence type="ECO:0000259" key="8">
    <source>
        <dbReference type="PROSITE" id="PS50048"/>
    </source>
</evidence>
<keyword evidence="4" id="KW-0238">DNA-binding</keyword>
<evidence type="ECO:0000256" key="2">
    <source>
        <dbReference type="ARBA" id="ARBA00022833"/>
    </source>
</evidence>
<dbReference type="Proteomes" id="UP000799441">
    <property type="component" value="Unassembled WGS sequence"/>
</dbReference>
<feature type="region of interest" description="Disordered" evidence="7">
    <location>
        <begin position="68"/>
        <end position="87"/>
    </location>
</feature>
<keyword evidence="10" id="KW-1185">Reference proteome</keyword>
<dbReference type="GO" id="GO:0008270">
    <property type="term" value="F:zinc ion binding"/>
    <property type="evidence" value="ECO:0007669"/>
    <property type="project" value="InterPro"/>
</dbReference>
<evidence type="ECO:0000256" key="6">
    <source>
        <dbReference type="ARBA" id="ARBA00023242"/>
    </source>
</evidence>
<dbReference type="PANTHER" id="PTHR31944">
    <property type="entry name" value="HEME-RESPONSIVE ZINC FINGER TRANSCRIPTION FACTOR HAP1"/>
    <property type="match status" value="1"/>
</dbReference>
<dbReference type="PROSITE" id="PS00463">
    <property type="entry name" value="ZN2_CY6_FUNGAL_1"/>
    <property type="match status" value="1"/>
</dbReference>
<dbReference type="GO" id="GO:0006351">
    <property type="term" value="P:DNA-templated transcription"/>
    <property type="evidence" value="ECO:0007669"/>
    <property type="project" value="InterPro"/>
</dbReference>
<dbReference type="GO" id="GO:0005634">
    <property type="term" value="C:nucleus"/>
    <property type="evidence" value="ECO:0007669"/>
    <property type="project" value="TreeGrafter"/>
</dbReference>
<reference evidence="9" key="1">
    <citation type="journal article" date="2020" name="Stud. Mycol.">
        <title>101 Dothideomycetes genomes: a test case for predicting lifestyles and emergence of pathogens.</title>
        <authorList>
            <person name="Haridas S."/>
            <person name="Albert R."/>
            <person name="Binder M."/>
            <person name="Bloem J."/>
            <person name="Labutti K."/>
            <person name="Salamov A."/>
            <person name="Andreopoulos B."/>
            <person name="Baker S."/>
            <person name="Barry K."/>
            <person name="Bills G."/>
            <person name="Bluhm B."/>
            <person name="Cannon C."/>
            <person name="Castanera R."/>
            <person name="Culley D."/>
            <person name="Daum C."/>
            <person name="Ezra D."/>
            <person name="Gonzalez J."/>
            <person name="Henrissat B."/>
            <person name="Kuo A."/>
            <person name="Liang C."/>
            <person name="Lipzen A."/>
            <person name="Lutzoni F."/>
            <person name="Magnuson J."/>
            <person name="Mondo S."/>
            <person name="Nolan M."/>
            <person name="Ohm R."/>
            <person name="Pangilinan J."/>
            <person name="Park H.-J."/>
            <person name="Ramirez L."/>
            <person name="Alfaro M."/>
            <person name="Sun H."/>
            <person name="Tritt A."/>
            <person name="Yoshinaga Y."/>
            <person name="Zwiers L.-H."/>
            <person name="Turgeon B."/>
            <person name="Goodwin S."/>
            <person name="Spatafora J."/>
            <person name="Crous P."/>
            <person name="Grigoriev I."/>
        </authorList>
    </citation>
    <scope>NUCLEOTIDE SEQUENCE</scope>
    <source>
        <strain evidence="9">CBS 116435</strain>
    </source>
</reference>
<dbReference type="PROSITE" id="PS50048">
    <property type="entry name" value="ZN2_CY6_FUNGAL_2"/>
    <property type="match status" value="1"/>
</dbReference>
<dbReference type="Gene3D" id="4.10.240.10">
    <property type="entry name" value="Zn(2)-C6 fungal-type DNA-binding domain"/>
    <property type="match status" value="1"/>
</dbReference>
<dbReference type="InterPro" id="IPR036864">
    <property type="entry name" value="Zn2-C6_fun-type_DNA-bd_sf"/>
</dbReference>
<evidence type="ECO:0000256" key="1">
    <source>
        <dbReference type="ARBA" id="ARBA00022723"/>
    </source>
</evidence>
<dbReference type="InterPro" id="IPR001138">
    <property type="entry name" value="Zn2Cys6_DnaBD"/>
</dbReference>
<keyword evidence="6" id="KW-0539">Nucleus</keyword>
<dbReference type="GO" id="GO:0000978">
    <property type="term" value="F:RNA polymerase II cis-regulatory region sequence-specific DNA binding"/>
    <property type="evidence" value="ECO:0007669"/>
    <property type="project" value="TreeGrafter"/>
</dbReference>
<sequence length="836" mass="93144">MEPPRKRRRPALSCVPCRLRKVKCDREIPCGQCSRTSAVSTCYYDSDVRLSHASTLVGTAISRPEEQAAGYVSRSDGSRRPVAGGSSLAQSSNWAAMNLTNPLSGILPGESIVDWPDREDLIIAEEPDAVSTAAEAPGDQPTATLETDRQSHSQSVNAFASAREVAQLRTTVHLLGQKLYQLDKRVRSSTGVARQADCFERPPQSSGSNSHVSVGSHYDNDHTVALTQPRLRLAPDKIKYWGPSHYIQFFDTSEMYNKLKGKNAQRFSADIVRSGILALVDDVRGLRRQIKDQNHVTFQPYQHLHQSLPSKDMCDRLIENYFSTLHIMYPIVDQSDFTDKYVTYRTQLDQSQDEAFGMKLSLALAIGTVFQSTSTEEHNTLKEKATRWVYTAQWFLDGPSEKSRMNLEGLQIRCLALLSRQCLSVGSVESIWISAGALLRHAMSLGLHLDPFQMIEFTPKQAEERRRLWSVTLEMVVGSAIAAGQAPLFDIRAGYTGEASSDEHDELQHNLNNSNESGSLPHLSGTLLEKRLQNIVHKSLAARFEAARLFSDPASTLRWKSAEGLLETLAESSRLLSSMTESVSWQCHRASQSKGPYEFYIRLWKAQLAKYAMLLSRPFAVTNQGAIPGGIATRANDSLYKNASEMLRCSIGEHMKFDDTSNFWRLMMSANGSFKSGISFDAIIVLCQHLLSKVDSDIDRDGRVTIDAKNDMEAQLQAWSWLGEGLGQLMSHSNPSTKRYIYFTAKHAQIKAVLQDGDRESGLINGTRAALEFCKQTLSKRVSRAQPEDGTDVTTAHAYMGNNDFDNALDPPLFDINFDLDPSWFQGLFTDISGLD</sequence>
<accession>A0A9P4PXK4</accession>
<feature type="region of interest" description="Disordered" evidence="7">
    <location>
        <begin position="130"/>
        <end position="152"/>
    </location>
</feature>
<evidence type="ECO:0000256" key="5">
    <source>
        <dbReference type="ARBA" id="ARBA00023163"/>
    </source>
</evidence>
<evidence type="ECO:0000256" key="3">
    <source>
        <dbReference type="ARBA" id="ARBA00023015"/>
    </source>
</evidence>
<dbReference type="Pfam" id="PF00172">
    <property type="entry name" value="Zn_clus"/>
    <property type="match status" value="1"/>
</dbReference>
<dbReference type="OrthoDB" id="4337792at2759"/>
<keyword evidence="5" id="KW-0804">Transcription</keyword>
<dbReference type="GO" id="GO:0001228">
    <property type="term" value="F:DNA-binding transcription activator activity, RNA polymerase II-specific"/>
    <property type="evidence" value="ECO:0007669"/>
    <property type="project" value="TreeGrafter"/>
</dbReference>
<evidence type="ECO:0000313" key="10">
    <source>
        <dbReference type="Proteomes" id="UP000799441"/>
    </source>
</evidence>
<dbReference type="PANTHER" id="PTHR31944:SF129">
    <property type="entry name" value="ASPYRIDONES CLUSTER REGULATOR APDR-RELATED"/>
    <property type="match status" value="1"/>
</dbReference>
<dbReference type="InterPro" id="IPR051430">
    <property type="entry name" value="Fungal_TF_Env_Response"/>
</dbReference>
<keyword evidence="2" id="KW-0862">Zinc</keyword>
<name>A0A9P4PXK4_9PEZI</name>
<keyword evidence="3" id="KW-0805">Transcription regulation</keyword>
<dbReference type="CDD" id="cd12148">
    <property type="entry name" value="fungal_TF_MHR"/>
    <property type="match status" value="1"/>
</dbReference>